<evidence type="ECO:0000313" key="2">
    <source>
        <dbReference type="EMBL" id="SHE24808.1"/>
    </source>
</evidence>
<dbReference type="Pfam" id="PF13558">
    <property type="entry name" value="SbcC_Walker_B"/>
    <property type="match status" value="1"/>
</dbReference>
<dbReference type="InterPro" id="IPR027417">
    <property type="entry name" value="P-loop_NTPase"/>
</dbReference>
<dbReference type="SUPFAM" id="SSF52540">
    <property type="entry name" value="P-loop containing nucleoside triphosphate hydrolases"/>
    <property type="match status" value="1"/>
</dbReference>
<organism evidence="2 3">
    <name type="scientific">Actinomyces glycerinitolerans</name>
    <dbReference type="NCBI Taxonomy" id="1892869"/>
    <lineage>
        <taxon>Bacteria</taxon>
        <taxon>Bacillati</taxon>
        <taxon>Actinomycetota</taxon>
        <taxon>Actinomycetes</taxon>
        <taxon>Actinomycetales</taxon>
        <taxon>Actinomycetaceae</taxon>
        <taxon>Actinomyces</taxon>
    </lineage>
</organism>
<name>A0A1M4RXX4_9ACTO</name>
<dbReference type="Gene3D" id="3.40.1140.10">
    <property type="match status" value="1"/>
</dbReference>
<reference evidence="3" key="1">
    <citation type="submission" date="2016-09" db="EMBL/GenBank/DDBJ databases">
        <authorList>
            <person name="Strepis N."/>
        </authorList>
    </citation>
    <scope>NUCLEOTIDE SEQUENCE [LARGE SCALE GENOMIC DNA]</scope>
</reference>
<feature type="region of interest" description="Disordered" evidence="1">
    <location>
        <begin position="735"/>
        <end position="756"/>
    </location>
</feature>
<proteinExistence type="predicted"/>
<dbReference type="Pfam" id="PF13555">
    <property type="entry name" value="AAA_29"/>
    <property type="match status" value="1"/>
</dbReference>
<dbReference type="STRING" id="1892869.ACGLYG10_1017"/>
<evidence type="ECO:0000256" key="1">
    <source>
        <dbReference type="SAM" id="MobiDB-lite"/>
    </source>
</evidence>
<protein>
    <recommendedName>
        <fullName evidence="4">P-loop containing nucleoside triphosphate hydrolase</fullName>
    </recommendedName>
</protein>
<dbReference type="CDD" id="cd00267">
    <property type="entry name" value="ABC_ATPase"/>
    <property type="match status" value="1"/>
</dbReference>
<dbReference type="EMBL" id="FQTT01000009">
    <property type="protein sequence ID" value="SHE24808.1"/>
    <property type="molecule type" value="Genomic_DNA"/>
</dbReference>
<sequence length="1159" mass="128688">MPDLFDALETMDSGTAAADPAPGQFRLAEIQLVNWGTFTERHPITVPRRGLLLTGESGSGKSSVLDAMTAIMVPPGEARFNAAASGTTAGDRERSLMSYVRGAYRKQSDDETQEIRTAHLRTGPTSSAISMTWTNGVPGRDADGGVRAPVTAVSAVRVFHVKGNSLAAQDLSSAFVLLDGPVDLTEWVPLIHRGINARRITGAFPGAQVYGRYPNFGNALRRRLGIGTLTAQRLLHRTLAAKSLNSLDALLRTFMLDEPDTFRLADTAVEQFVQLRAAHAAVVDAREQVEVLDPLRQDWKRREIAQRTRDQARRHQDLLPVYEARVNRDEAQRELGRIRTRLTELDTQQMQLRADIEANEADQQTTRDAIVQGGGGRLTEAENALAEAETAVEHTRRARSDYFDQLAALNVDAPAGRTEHARVTRALQEEADRLAAVQDADRLAEPIARRTEADARLTALRQELVSLARRRSRIDSRRSELRDRLADAVGQPPAALPYAGELADITAPEWAGALERLMGGFARTLVVPEALFAQVARLINDQHLGLRLEFLRADLTDTRVEATDPRAAARKLAVAPGRFEDWMRAELSRRFPHVCVDDVAELSEHGRALTMQGLVKGGARHIKDDRFRIDDTSRWVIGTRNEELVEELRARLDRAERDREHAQRQIETLEDERRERVRRANAYTRVAAVGWEEIDVTARQERAARLRAELDALRRALESADKDLAPLRRRHEQLREQGRRMRAELEESQATRGSLEEAARRCEQTIADAEQLLAGRELTETEAQELQERLRAHGRTLNRASIGRLVGLVRQELQTEERRAQGALGSAENRLLRQQRLYAQQWPGRAVNLVPDDVASAPDFLLLLDQLRSDRLPEFEERFHKLLAEQSQNNLGQLAFRIQGADRQVRKRIMAVNESLAATPFDREKQHWLRIETRSCRSGEVTDFLTDLKAITEGAFNRDDAAGAEARFERMNTLLERLGSAETTDRSWRRRVLDTRLHITFVAVEYDASDAMIDVYEGSGGRSGGQGQKLVTFCLAAALRYQLADAGTEVPRYGTVALDEAFDKTDVNFTRASLEVFDSFRFQLVLATPLKMLQVIGPYVGGAATVSNPTGQDSQIGQILIEDGRGVADDGAAVPADAASDAGDAGSSESAGIADGEAG</sequence>
<dbReference type="RefSeq" id="WP_073328589.1">
    <property type="nucleotide sequence ID" value="NZ_FQTT01000009.1"/>
</dbReference>
<evidence type="ECO:0000313" key="3">
    <source>
        <dbReference type="Proteomes" id="UP000184291"/>
    </source>
</evidence>
<keyword evidence="3" id="KW-1185">Reference proteome</keyword>
<dbReference type="AlphaFoldDB" id="A0A1M4RXX4"/>
<feature type="compositionally biased region" description="Basic and acidic residues" evidence="1">
    <location>
        <begin position="735"/>
        <end position="745"/>
    </location>
</feature>
<dbReference type="PROSITE" id="PS00675">
    <property type="entry name" value="SIGMA54_INTERACT_1"/>
    <property type="match status" value="1"/>
</dbReference>
<feature type="region of interest" description="Disordered" evidence="1">
    <location>
        <begin position="1130"/>
        <end position="1159"/>
    </location>
</feature>
<accession>A0A1M4RXX4</accession>
<dbReference type="InterPro" id="IPR025662">
    <property type="entry name" value="Sigma_54_int_dom_ATP-bd_1"/>
</dbReference>
<gene>
    <name evidence="2" type="ORF">ACGLYG10_1017</name>
</gene>
<dbReference type="Proteomes" id="UP000184291">
    <property type="component" value="Unassembled WGS sequence"/>
</dbReference>
<evidence type="ECO:0008006" key="4">
    <source>
        <dbReference type="Google" id="ProtNLM"/>
    </source>
</evidence>